<evidence type="ECO:0000256" key="1">
    <source>
        <dbReference type="SAM" id="SignalP"/>
    </source>
</evidence>
<feature type="signal peptide" evidence="1">
    <location>
        <begin position="1"/>
        <end position="17"/>
    </location>
</feature>
<protein>
    <submittedName>
        <fullName evidence="2">Uncharacterized protein</fullName>
    </submittedName>
</protein>
<evidence type="ECO:0000313" key="2">
    <source>
        <dbReference type="EMBL" id="KAF4707880.1"/>
    </source>
</evidence>
<name>A0A7J6QJZ4_PEROL</name>
<reference evidence="2 3" key="1">
    <citation type="submission" date="2020-04" db="EMBL/GenBank/DDBJ databases">
        <title>Perkinsus olseni comparative genomics.</title>
        <authorList>
            <person name="Bogema D.R."/>
        </authorList>
    </citation>
    <scope>NUCLEOTIDE SEQUENCE [LARGE SCALE GENOMIC DNA]</scope>
    <source>
        <strain evidence="2 3">ATCC PRA-207</strain>
    </source>
</reference>
<accession>A0A7J6QJZ4</accession>
<gene>
    <name evidence="2" type="ORF">FOZ63_014833</name>
</gene>
<sequence length="194" mass="22478">MGFNFLRLLSMPILISGMALRKAPTTKVGSLVKSALAKQDVYRPEQYRCFIEYPFINITISASRSEPCENYIEAATFKENETFNLKFRPGRGYTVHYRRYLDGPYQGGYVDKLYFPKISKEESVKDPFDTTLREIGPILVDGITDSKCREVAEYIEDHPRGKYKNDNETVWVREYVSESLVLYPSTLPDIPYLR</sequence>
<dbReference type="EMBL" id="JABANO010032859">
    <property type="protein sequence ID" value="KAF4707880.1"/>
    <property type="molecule type" value="Genomic_DNA"/>
</dbReference>
<organism evidence="2 3">
    <name type="scientific">Perkinsus olseni</name>
    <name type="common">Perkinsus atlanticus</name>
    <dbReference type="NCBI Taxonomy" id="32597"/>
    <lineage>
        <taxon>Eukaryota</taxon>
        <taxon>Sar</taxon>
        <taxon>Alveolata</taxon>
        <taxon>Perkinsozoa</taxon>
        <taxon>Perkinsea</taxon>
        <taxon>Perkinsida</taxon>
        <taxon>Perkinsidae</taxon>
        <taxon>Perkinsus</taxon>
    </lineage>
</organism>
<comment type="caution">
    <text evidence="2">The sequence shown here is derived from an EMBL/GenBank/DDBJ whole genome shotgun (WGS) entry which is preliminary data.</text>
</comment>
<feature type="chain" id="PRO_5029759312" evidence="1">
    <location>
        <begin position="18"/>
        <end position="194"/>
    </location>
</feature>
<dbReference type="Proteomes" id="UP000553632">
    <property type="component" value="Unassembled WGS sequence"/>
</dbReference>
<proteinExistence type="predicted"/>
<keyword evidence="3" id="KW-1185">Reference proteome</keyword>
<keyword evidence="1" id="KW-0732">Signal</keyword>
<dbReference type="AlphaFoldDB" id="A0A7J6QJZ4"/>
<evidence type="ECO:0000313" key="3">
    <source>
        <dbReference type="Proteomes" id="UP000553632"/>
    </source>
</evidence>